<dbReference type="Pfam" id="PF04404">
    <property type="entry name" value="ERF"/>
    <property type="match status" value="1"/>
</dbReference>
<proteinExistence type="predicted"/>
<dbReference type="RefSeq" id="WP_195692198.1">
    <property type="nucleotide sequence ID" value="NZ_CP064760.1"/>
</dbReference>
<dbReference type="AlphaFoldDB" id="A0A7S8MVQ4"/>
<dbReference type="InterPro" id="IPR007499">
    <property type="entry name" value="ERF_bacteria_virus"/>
</dbReference>
<evidence type="ECO:0000313" key="3">
    <source>
        <dbReference type="Proteomes" id="UP000594480"/>
    </source>
</evidence>
<dbReference type="Proteomes" id="UP000594480">
    <property type="component" value="Chromosome"/>
</dbReference>
<sequence>MADTKENTTSAPELARVSHPTLIAALAAFQSELPSIGKGREVHVPTADGGFQTVGYADLSDVNGVTLPLLGRHGLTFSCGTEYSDGKFTLRAALEHEEGGIRVAVWPIQDPTQVGPQDAGGEITLARRYLIGMLTGVAPGGYDDASAAAQAAEARASKTQAEEDAEKGRHFEEEAKAETTRAGVERVWQAARSAGASKAVLDAVAAIGHERKLAEEATATESAPAEDEGAVK</sequence>
<protein>
    <submittedName>
        <fullName evidence="2">ERF family protein</fullName>
    </submittedName>
</protein>
<organism evidence="2 3">
    <name type="scientific">Microbacterium schleiferi</name>
    <dbReference type="NCBI Taxonomy" id="69362"/>
    <lineage>
        <taxon>Bacteria</taxon>
        <taxon>Bacillati</taxon>
        <taxon>Actinomycetota</taxon>
        <taxon>Actinomycetes</taxon>
        <taxon>Micrococcales</taxon>
        <taxon>Microbacteriaceae</taxon>
        <taxon>Microbacterium</taxon>
    </lineage>
</organism>
<keyword evidence="3" id="KW-1185">Reference proteome</keyword>
<feature type="region of interest" description="Disordered" evidence="1">
    <location>
        <begin position="213"/>
        <end position="232"/>
    </location>
</feature>
<name>A0A7S8MVQ4_9MICO</name>
<gene>
    <name evidence="2" type="ORF">IT882_12980</name>
</gene>
<reference evidence="2 3" key="1">
    <citation type="submission" date="2020-11" db="EMBL/GenBank/DDBJ databases">
        <title>Amino acid is mineralized and recycled by bacteria in oceanic microbiome.</title>
        <authorList>
            <person name="Zheng L.Y."/>
        </authorList>
    </citation>
    <scope>NUCLEOTIDE SEQUENCE [LARGE SCALE GENOMIC DNA]</scope>
    <source>
        <strain evidence="2 3">A32-1</strain>
    </source>
</reference>
<evidence type="ECO:0000256" key="1">
    <source>
        <dbReference type="SAM" id="MobiDB-lite"/>
    </source>
</evidence>
<accession>A0A7S8MVQ4</accession>
<evidence type="ECO:0000313" key="2">
    <source>
        <dbReference type="EMBL" id="QPE04107.1"/>
    </source>
</evidence>
<dbReference type="EMBL" id="CP064760">
    <property type="protein sequence ID" value="QPE04107.1"/>
    <property type="molecule type" value="Genomic_DNA"/>
</dbReference>
<dbReference type="KEGG" id="msf:IT882_12980"/>